<dbReference type="AlphaFoldDB" id="A0A0V1LBE0"/>
<name>A0A0V1LBE0_9BILA</name>
<accession>A0A0V1LBE0</accession>
<keyword evidence="3" id="KW-1185">Reference proteome</keyword>
<evidence type="ECO:0000313" key="2">
    <source>
        <dbReference type="EMBL" id="KRZ56778.1"/>
    </source>
</evidence>
<reference evidence="2 3" key="1">
    <citation type="submission" date="2015-05" db="EMBL/GenBank/DDBJ databases">
        <title>Evolution of Trichinella species and genotypes.</title>
        <authorList>
            <person name="Korhonen P.K."/>
            <person name="Edoardo P."/>
            <person name="Giuseppe L.R."/>
            <person name="Gasser R.B."/>
        </authorList>
    </citation>
    <scope>NUCLEOTIDE SEQUENCE [LARGE SCALE GENOMIC DNA]</scope>
    <source>
        <strain evidence="2">ISS10</strain>
    </source>
</reference>
<dbReference type="Proteomes" id="UP000054721">
    <property type="component" value="Unassembled WGS sequence"/>
</dbReference>
<dbReference type="EMBL" id="JYDW01000087">
    <property type="protein sequence ID" value="KRZ56778.1"/>
    <property type="molecule type" value="Genomic_DNA"/>
</dbReference>
<dbReference type="OrthoDB" id="10599613at2759"/>
<feature type="region of interest" description="Disordered" evidence="1">
    <location>
        <begin position="57"/>
        <end position="89"/>
    </location>
</feature>
<feature type="non-terminal residue" evidence="2">
    <location>
        <position position="1"/>
    </location>
</feature>
<feature type="compositionally biased region" description="Basic and acidic residues" evidence="1">
    <location>
        <begin position="65"/>
        <end position="89"/>
    </location>
</feature>
<proteinExistence type="predicted"/>
<evidence type="ECO:0000313" key="3">
    <source>
        <dbReference type="Proteomes" id="UP000054721"/>
    </source>
</evidence>
<sequence>MALNFILNTTTTIRKERLVTVSSDDEKYLTSFVAGSAVNSQQAMRALRYANNDRRKGALSSVRVQRMEQRKSENTDDIEANHGRREAEQEKTRAFWRRVLTKSMFLLLRFLSHSRINVLIGRIEQCISPVDCGI</sequence>
<protein>
    <submittedName>
        <fullName evidence="2">Uncharacterized protein</fullName>
    </submittedName>
</protein>
<organism evidence="2 3">
    <name type="scientific">Trichinella nativa</name>
    <dbReference type="NCBI Taxonomy" id="6335"/>
    <lineage>
        <taxon>Eukaryota</taxon>
        <taxon>Metazoa</taxon>
        <taxon>Ecdysozoa</taxon>
        <taxon>Nematoda</taxon>
        <taxon>Enoplea</taxon>
        <taxon>Dorylaimia</taxon>
        <taxon>Trichinellida</taxon>
        <taxon>Trichinellidae</taxon>
        <taxon>Trichinella</taxon>
    </lineage>
</organism>
<evidence type="ECO:0000256" key="1">
    <source>
        <dbReference type="SAM" id="MobiDB-lite"/>
    </source>
</evidence>
<comment type="caution">
    <text evidence="2">The sequence shown here is derived from an EMBL/GenBank/DDBJ whole genome shotgun (WGS) entry which is preliminary data.</text>
</comment>
<gene>
    <name evidence="2" type="ORF">T02_2990</name>
</gene>